<evidence type="ECO:0000313" key="2">
    <source>
        <dbReference type="Proteomes" id="UP000770015"/>
    </source>
</evidence>
<comment type="caution">
    <text evidence="1">The sequence shown here is derived from an EMBL/GenBank/DDBJ whole genome shotgun (WGS) entry which is preliminary data.</text>
</comment>
<accession>A0A9P8VLU7</accession>
<keyword evidence="2" id="KW-1185">Reference proteome</keyword>
<organism evidence="1 2">
    <name type="scientific">Plectosphaerella plurivora</name>
    <dbReference type="NCBI Taxonomy" id="936078"/>
    <lineage>
        <taxon>Eukaryota</taxon>
        <taxon>Fungi</taxon>
        <taxon>Dikarya</taxon>
        <taxon>Ascomycota</taxon>
        <taxon>Pezizomycotina</taxon>
        <taxon>Sordariomycetes</taxon>
        <taxon>Hypocreomycetidae</taxon>
        <taxon>Glomerellales</taxon>
        <taxon>Plectosphaerellaceae</taxon>
        <taxon>Plectosphaerella</taxon>
    </lineage>
</organism>
<proteinExistence type="predicted"/>
<dbReference type="EMBL" id="JAGSXJ010000002">
    <property type="protein sequence ID" value="KAH6695526.1"/>
    <property type="molecule type" value="Genomic_DNA"/>
</dbReference>
<sequence>MYNLRRLPRVMMPKWQYHLEALTRSTLGHVGIHTHMSITGSGWRAFNLTRPNKAAEFVQGDALFDVKVRRKGHTEWRSAGDKQKTILAYETAEDGIYRLTVVETLDRKTRDALVATWCLKLWWEIAVSNVEPLTWDEVRRILQTRTTEFPIGTGAGY</sequence>
<dbReference type="OrthoDB" id="5207784at2759"/>
<protein>
    <submittedName>
        <fullName evidence="1">Uncharacterized protein</fullName>
    </submittedName>
</protein>
<evidence type="ECO:0000313" key="1">
    <source>
        <dbReference type="EMBL" id="KAH6695526.1"/>
    </source>
</evidence>
<dbReference type="AlphaFoldDB" id="A0A9P8VLU7"/>
<reference evidence="1" key="1">
    <citation type="journal article" date="2021" name="Nat. Commun.">
        <title>Genetic determinants of endophytism in the Arabidopsis root mycobiome.</title>
        <authorList>
            <person name="Mesny F."/>
            <person name="Miyauchi S."/>
            <person name="Thiergart T."/>
            <person name="Pickel B."/>
            <person name="Atanasova L."/>
            <person name="Karlsson M."/>
            <person name="Huettel B."/>
            <person name="Barry K.W."/>
            <person name="Haridas S."/>
            <person name="Chen C."/>
            <person name="Bauer D."/>
            <person name="Andreopoulos W."/>
            <person name="Pangilinan J."/>
            <person name="LaButti K."/>
            <person name="Riley R."/>
            <person name="Lipzen A."/>
            <person name="Clum A."/>
            <person name="Drula E."/>
            <person name="Henrissat B."/>
            <person name="Kohler A."/>
            <person name="Grigoriev I.V."/>
            <person name="Martin F.M."/>
            <person name="Hacquard S."/>
        </authorList>
    </citation>
    <scope>NUCLEOTIDE SEQUENCE</scope>
    <source>
        <strain evidence="1">MPI-SDFR-AT-0117</strain>
    </source>
</reference>
<name>A0A9P8VLU7_9PEZI</name>
<dbReference type="Proteomes" id="UP000770015">
    <property type="component" value="Unassembled WGS sequence"/>
</dbReference>
<gene>
    <name evidence="1" type="ORF">F5X68DRAFT_198539</name>
</gene>